<reference evidence="1 2" key="2">
    <citation type="journal article" date="2016" name="Int. J. Syst. Evol. Microbiol.">
        <title>Bacillus gobiensis sp. nov., isolated from a soil sample.</title>
        <authorList>
            <person name="Liu B."/>
            <person name="Liu G.H."/>
            <person name="Cetin S."/>
            <person name="Schumann P."/>
            <person name="Pan Z.Z."/>
            <person name="Chen Q.Q."/>
        </authorList>
    </citation>
    <scope>NUCLEOTIDE SEQUENCE [LARGE SCALE GENOMIC DNA]</scope>
    <source>
        <strain evidence="1 2">FJAT-4402</strain>
    </source>
</reference>
<organism evidence="1 2">
    <name type="scientific">Bacillus gobiensis</name>
    <dbReference type="NCBI Taxonomy" id="1441095"/>
    <lineage>
        <taxon>Bacteria</taxon>
        <taxon>Bacillati</taxon>
        <taxon>Bacillota</taxon>
        <taxon>Bacilli</taxon>
        <taxon>Bacillales</taxon>
        <taxon>Bacillaceae</taxon>
        <taxon>Bacillus</taxon>
    </lineage>
</organism>
<dbReference type="Proteomes" id="UP000067625">
    <property type="component" value="Chromosome"/>
</dbReference>
<dbReference type="PROSITE" id="PS51257">
    <property type="entry name" value="PROKAR_LIPOPROTEIN"/>
    <property type="match status" value="1"/>
</dbReference>
<evidence type="ECO:0000313" key="1">
    <source>
        <dbReference type="EMBL" id="ALC80498.1"/>
    </source>
</evidence>
<dbReference type="PATRIC" id="fig|1441095.3.peg.440"/>
<name>A0A0M4FNL9_9BACI</name>
<evidence type="ECO:0000313" key="2">
    <source>
        <dbReference type="Proteomes" id="UP000067625"/>
    </source>
</evidence>
<dbReference type="RefSeq" id="WP_053602232.1">
    <property type="nucleotide sequence ID" value="NZ_CP012600.1"/>
</dbReference>
<sequence>MATFFNKRKQIIAIHICILLTAILTACSGVKNQIKWTEYPDSERELINLAGEQYFSATITGLTNEINSIRMYVEEYQDGNITQKYEGPELDLFKKKKPKGLRTLFILEENETNDFETIKKTIKMGLIDNEGSAMTKSVNLDTFESDTLSSGMSSFAEFPSSIPLGEPVLIGCNINSYSDDTDFTGAITDDNKNNLIKNDHVILFYVKAD</sequence>
<proteinExistence type="predicted"/>
<dbReference type="STRING" id="1441095.AM592_02035"/>
<reference evidence="2" key="1">
    <citation type="submission" date="2015-08" db="EMBL/GenBank/DDBJ databases">
        <title>Genome sequencing project for genomic taxonomy and phylogenomics of Bacillus-like bacteria.</title>
        <authorList>
            <person name="Liu B."/>
            <person name="Wang J."/>
            <person name="Zhu Y."/>
            <person name="Liu G."/>
            <person name="Chen Q."/>
            <person name="Chen Z."/>
            <person name="Lan J."/>
            <person name="Che J."/>
            <person name="Ge C."/>
            <person name="Shi H."/>
            <person name="Pan Z."/>
            <person name="Liu X."/>
        </authorList>
    </citation>
    <scope>NUCLEOTIDE SEQUENCE [LARGE SCALE GENOMIC DNA]</scope>
    <source>
        <strain evidence="2">FJAT-4402</strain>
    </source>
</reference>
<keyword evidence="2" id="KW-1185">Reference proteome</keyword>
<gene>
    <name evidence="1" type="ORF">AM592_02035</name>
</gene>
<dbReference type="EMBL" id="CP012600">
    <property type="protein sequence ID" value="ALC80498.1"/>
    <property type="molecule type" value="Genomic_DNA"/>
</dbReference>
<dbReference type="AlphaFoldDB" id="A0A0M4FNL9"/>
<accession>A0A0M4FNL9</accession>
<evidence type="ECO:0008006" key="3">
    <source>
        <dbReference type="Google" id="ProtNLM"/>
    </source>
</evidence>
<protein>
    <recommendedName>
        <fullName evidence="3">Lipoprotein</fullName>
    </recommendedName>
</protein>